<dbReference type="EMBL" id="CP043529">
    <property type="protein sequence ID" value="QEW36068.1"/>
    <property type="molecule type" value="Genomic_DNA"/>
</dbReference>
<dbReference type="GO" id="GO:0005829">
    <property type="term" value="C:cytosol"/>
    <property type="evidence" value="ECO:0007669"/>
    <property type="project" value="TreeGrafter"/>
</dbReference>
<dbReference type="InterPro" id="IPR050967">
    <property type="entry name" value="Thiamine_Salvage_TenA"/>
</dbReference>
<dbReference type="InterPro" id="IPR016084">
    <property type="entry name" value="Haem_Oase-like_multi-hlx"/>
</dbReference>
<organism evidence="1 2">
    <name type="scientific">Phocaeicola vulgatus</name>
    <name type="common">Bacteroides vulgatus</name>
    <dbReference type="NCBI Taxonomy" id="821"/>
    <lineage>
        <taxon>Bacteria</taxon>
        <taxon>Pseudomonadati</taxon>
        <taxon>Bacteroidota</taxon>
        <taxon>Bacteroidia</taxon>
        <taxon>Bacteroidales</taxon>
        <taxon>Bacteroidaceae</taxon>
        <taxon>Phocaeicola</taxon>
    </lineage>
</organism>
<evidence type="ECO:0000313" key="1">
    <source>
        <dbReference type="EMBL" id="QEW36068.1"/>
    </source>
</evidence>
<name>A0A5P3AT98_PHOVU</name>
<dbReference type="RefSeq" id="WP_134855275.1">
    <property type="nucleotide sequence ID" value="NZ_CP043529.1"/>
</dbReference>
<dbReference type="AlphaFoldDB" id="A0A5P3AT98"/>
<accession>A0A5P3AT98</accession>
<dbReference type="PANTHER" id="PTHR43198:SF2">
    <property type="entry name" value="SI:CH1073-67J19.1-RELATED"/>
    <property type="match status" value="1"/>
</dbReference>
<evidence type="ECO:0000313" key="2">
    <source>
        <dbReference type="Proteomes" id="UP000326091"/>
    </source>
</evidence>
<dbReference type="PANTHER" id="PTHR43198">
    <property type="entry name" value="BIFUNCTIONAL TH2 PROTEIN"/>
    <property type="match status" value="1"/>
</dbReference>
<protein>
    <submittedName>
        <fullName evidence="1">Uncharacterized protein</fullName>
    </submittedName>
</protein>
<sequence>MNMNKWYIRRDFSVAAERLGRRGQFLSSDAPPPDALFWEMWQECEPIARQVLETAYFKGILNNDLDPNAYGALMVQDAYYCFKAQDAYAAAATHPLDDACGDFLQGKYTSYEEYNAYYHETWHVREASGVIPGDEIKEYAAYEAFVAGNLDSPYLFSVMLPCEYLWNWIANELDKTAPKDGLYYFWIEGNGGIPDGAYQMANMLESYRRQIDEAKAKEIFRIALQHELKVFTAATLLKSELLWQRKNSILQR</sequence>
<dbReference type="Proteomes" id="UP000326091">
    <property type="component" value="Chromosome"/>
</dbReference>
<gene>
    <name evidence="1" type="ORF">VIC01_01584</name>
</gene>
<dbReference type="SUPFAM" id="SSF48613">
    <property type="entry name" value="Heme oxygenase-like"/>
    <property type="match status" value="1"/>
</dbReference>
<reference evidence="1 2" key="1">
    <citation type="submission" date="2019-09" db="EMBL/GenBank/DDBJ databases">
        <title>Commensal-derived Metabolites Govern Vibrio cholerae Pathogenesis in Host.</title>
        <authorList>
            <person name="Yoon S.S."/>
            <person name="Yoon M.Y."/>
        </authorList>
    </citation>
    <scope>NUCLEOTIDE SEQUENCE [LARGE SCALE GENOMIC DNA]</scope>
    <source>
        <strain evidence="1 2">VIC01</strain>
    </source>
</reference>
<proteinExistence type="predicted"/>
<dbReference type="Gene3D" id="1.20.910.10">
    <property type="entry name" value="Heme oxygenase-like"/>
    <property type="match status" value="1"/>
</dbReference>
<dbReference type="CDD" id="cd19359">
    <property type="entry name" value="TenA_C_Bt3146-like"/>
    <property type="match status" value="1"/>
</dbReference>